<evidence type="ECO:0000313" key="1">
    <source>
        <dbReference type="EMBL" id="GIY38651.1"/>
    </source>
</evidence>
<name>A0AAV4T060_9ARAC</name>
<dbReference type="Proteomes" id="UP001054837">
    <property type="component" value="Unassembled WGS sequence"/>
</dbReference>
<accession>A0AAV4T060</accession>
<dbReference type="EMBL" id="BPLQ01008652">
    <property type="protein sequence ID" value="GIY38651.1"/>
    <property type="molecule type" value="Genomic_DNA"/>
</dbReference>
<gene>
    <name evidence="1" type="ORF">CDAR_398731</name>
</gene>
<protein>
    <submittedName>
        <fullName evidence="1">Uncharacterized protein</fullName>
    </submittedName>
</protein>
<comment type="caution">
    <text evidence="1">The sequence shown here is derived from an EMBL/GenBank/DDBJ whole genome shotgun (WGS) entry which is preliminary data.</text>
</comment>
<organism evidence="1 2">
    <name type="scientific">Caerostris darwini</name>
    <dbReference type="NCBI Taxonomy" id="1538125"/>
    <lineage>
        <taxon>Eukaryota</taxon>
        <taxon>Metazoa</taxon>
        <taxon>Ecdysozoa</taxon>
        <taxon>Arthropoda</taxon>
        <taxon>Chelicerata</taxon>
        <taxon>Arachnida</taxon>
        <taxon>Araneae</taxon>
        <taxon>Araneomorphae</taxon>
        <taxon>Entelegynae</taxon>
        <taxon>Araneoidea</taxon>
        <taxon>Araneidae</taxon>
        <taxon>Caerostris</taxon>
    </lineage>
</organism>
<reference evidence="1 2" key="1">
    <citation type="submission" date="2021-06" db="EMBL/GenBank/DDBJ databases">
        <title>Caerostris darwini draft genome.</title>
        <authorList>
            <person name="Kono N."/>
            <person name="Arakawa K."/>
        </authorList>
    </citation>
    <scope>NUCLEOTIDE SEQUENCE [LARGE SCALE GENOMIC DNA]</scope>
</reference>
<dbReference type="AlphaFoldDB" id="A0AAV4T060"/>
<evidence type="ECO:0000313" key="2">
    <source>
        <dbReference type="Proteomes" id="UP001054837"/>
    </source>
</evidence>
<proteinExistence type="predicted"/>
<sequence>MEIVAVFAILTLWRKKYSRFVPDNNHSVFHMLVDATDSIFFIISGKKNALHVRAFAEMEVKILVCHILRSFSLHSLDSRDQVHPLIPFPSSRLNPPASSFDADNSERFFNCPFKT</sequence>
<keyword evidence="2" id="KW-1185">Reference proteome</keyword>